<dbReference type="KEGG" id="bsed:DN745_06205"/>
<evidence type="ECO:0000313" key="6">
    <source>
        <dbReference type="Proteomes" id="UP000249799"/>
    </source>
</evidence>
<dbReference type="SMART" id="SM00028">
    <property type="entry name" value="TPR"/>
    <property type="match status" value="4"/>
</dbReference>
<keyword evidence="2" id="KW-0175">Coiled coil</keyword>
<dbReference type="InterPro" id="IPR000189">
    <property type="entry name" value="Transglyc_AS"/>
</dbReference>
<dbReference type="Gene3D" id="1.25.40.10">
    <property type="entry name" value="Tetratricopeptide repeat domain"/>
    <property type="match status" value="2"/>
</dbReference>
<evidence type="ECO:0000259" key="4">
    <source>
        <dbReference type="Pfam" id="PF01464"/>
    </source>
</evidence>
<dbReference type="InterPro" id="IPR023346">
    <property type="entry name" value="Lysozyme-like_dom_sf"/>
</dbReference>
<dbReference type="EMBL" id="CP030032">
    <property type="protein sequence ID" value="AWV88954.1"/>
    <property type="molecule type" value="Genomic_DNA"/>
</dbReference>
<evidence type="ECO:0000313" key="5">
    <source>
        <dbReference type="EMBL" id="AWV88954.1"/>
    </source>
</evidence>
<protein>
    <recommendedName>
        <fullName evidence="4">Transglycosylase SLT domain-containing protein</fullName>
    </recommendedName>
</protein>
<dbReference type="AlphaFoldDB" id="A0A2Z4FJU6"/>
<dbReference type="CDD" id="cd13401">
    <property type="entry name" value="Slt70-like"/>
    <property type="match status" value="1"/>
</dbReference>
<dbReference type="GO" id="GO:0008933">
    <property type="term" value="F:peptidoglycan lytic transglycosylase activity"/>
    <property type="evidence" value="ECO:0007669"/>
    <property type="project" value="InterPro"/>
</dbReference>
<dbReference type="Pfam" id="PF01464">
    <property type="entry name" value="SLT"/>
    <property type="match status" value="1"/>
</dbReference>
<feature type="region of interest" description="Disordered" evidence="3">
    <location>
        <begin position="527"/>
        <end position="547"/>
    </location>
</feature>
<feature type="region of interest" description="Disordered" evidence="3">
    <location>
        <begin position="617"/>
        <end position="639"/>
    </location>
</feature>
<dbReference type="SUPFAM" id="SSF53955">
    <property type="entry name" value="Lysozyme-like"/>
    <property type="match status" value="1"/>
</dbReference>
<gene>
    <name evidence="5" type="ORF">DN745_06205</name>
</gene>
<dbReference type="Gene3D" id="1.10.530.10">
    <property type="match status" value="1"/>
</dbReference>
<feature type="coiled-coil region" evidence="2">
    <location>
        <begin position="337"/>
        <end position="364"/>
    </location>
</feature>
<comment type="similarity">
    <text evidence="1">Belongs to the transglycosylase Slt family.</text>
</comment>
<dbReference type="Pfam" id="PF13432">
    <property type="entry name" value="TPR_16"/>
    <property type="match status" value="2"/>
</dbReference>
<dbReference type="PROSITE" id="PS00922">
    <property type="entry name" value="TRANSGLYCOSYLASE"/>
    <property type="match status" value="1"/>
</dbReference>
<keyword evidence="6" id="KW-1185">Reference proteome</keyword>
<sequence>MVALAGLALQDAQGAAQLKSVEVGEEQALSSAQQAFFEERIADAEQILAALIPHRQAQLKDESLDDATRDRLQTELYQAQLLHAHSLSRLDKHAAAADVFAQLEGKTGVDDFVYWLRGQALRRAGKPAEAAKAMQAAFDQDTTPVKLRAQVGNAHALVEAKDWKSALPVLEQVIDALPNYPRRYKILYYRAQALEQLGRLDEAARAYQQAWFEFPHKEQGAMAREDLARLAKSGHEPAPISRTRLFERYRMLRINKHWDLAEELFLELMEEHKTPGGHSAFEHEILTQLVLNSYVPDRNKEAMGWLQKLKAEYEAGHTAGISADLLYSYLSHTYSRLGDFEKSRAALETKLANASKNARATEIAQFLKDHGRYQEAKEIYDELYTSWRKLGWDYTWLLYKTGDFQQAYENLTRLAERSSGQKRAKYMYWAARTLTLDGNIEEATKLYTDIARVYELGYYGIQAHNRLLDIQQGKAVDDRLIAQTRGIVDGASEVLAAMEQVEDGLESSVVSAANAYQDPRTVQRTGKKRAAQAKPGEAVADRSSEIDCSRETGQERHFCEMLVAQSRDAKHTILESALAPYLPYTNLMSSSVSGISRAEIASAVLDGDTEIDAIELGDSAGEDAPPPRRGVAVSKHRSTSARANFDTPARIYWEGRRDSPAAFVNADNGKAIGPMPSRPIAYDEDAYQGGLERAIAEMGDLFPQLERARWLRDAGYSIYARWVIRDFAMEYIGLRDAGRPGAKPIELSTPRWTYLIDNRRRDRAGMWGFRSDEPRYPVPGPAAERKAMLERQQEIYDRRNQIAPLALDALKDVGDFHMVRSLNFGTGPWYRADPKGPLRYKWMQAYPRAFPRQVIRESKRNGINPYLVWAVMTVESTYNPDSISYADALGLLQVIPRTGIKTAEMLGDETFGAEDLLTEDVAVQHGAFYLGKLVKKFRGQEFLAIAGYNGGPHRVSAWMDKRGRDMPLDEFVEEIPFDQARGYTKKVTRFLALYLRIYEGVEHLYVGQNMNLDYLPDPNF</sequence>
<dbReference type="Proteomes" id="UP000249799">
    <property type="component" value="Chromosome"/>
</dbReference>
<dbReference type="SUPFAM" id="SSF48452">
    <property type="entry name" value="TPR-like"/>
    <property type="match status" value="2"/>
</dbReference>
<dbReference type="PANTHER" id="PTHR37423">
    <property type="entry name" value="SOLUBLE LYTIC MUREIN TRANSGLYCOSYLASE-RELATED"/>
    <property type="match status" value="1"/>
</dbReference>
<feature type="domain" description="Transglycosylase SLT" evidence="4">
    <location>
        <begin position="855"/>
        <end position="963"/>
    </location>
</feature>
<evidence type="ECO:0000256" key="2">
    <source>
        <dbReference type="SAM" id="Coils"/>
    </source>
</evidence>
<dbReference type="PANTHER" id="PTHR37423:SF2">
    <property type="entry name" value="MEMBRANE-BOUND LYTIC MUREIN TRANSGLYCOSYLASE C"/>
    <property type="match status" value="1"/>
</dbReference>
<evidence type="ECO:0000256" key="3">
    <source>
        <dbReference type="SAM" id="MobiDB-lite"/>
    </source>
</evidence>
<dbReference type="GO" id="GO:0016020">
    <property type="term" value="C:membrane"/>
    <property type="evidence" value="ECO:0007669"/>
    <property type="project" value="InterPro"/>
</dbReference>
<dbReference type="OrthoDB" id="5525175at2"/>
<name>A0A2Z4FJU6_9DELT</name>
<proteinExistence type="inferred from homology"/>
<dbReference type="InterPro" id="IPR008258">
    <property type="entry name" value="Transglycosylase_SLT_dom_1"/>
</dbReference>
<dbReference type="GO" id="GO:0000270">
    <property type="term" value="P:peptidoglycan metabolic process"/>
    <property type="evidence" value="ECO:0007669"/>
    <property type="project" value="InterPro"/>
</dbReference>
<accession>A0A2Z4FJU6</accession>
<dbReference type="InterPro" id="IPR011990">
    <property type="entry name" value="TPR-like_helical_dom_sf"/>
</dbReference>
<evidence type="ECO:0000256" key="1">
    <source>
        <dbReference type="ARBA" id="ARBA00007734"/>
    </source>
</evidence>
<organism evidence="5 6">
    <name type="scientific">Bradymonas sediminis</name>
    <dbReference type="NCBI Taxonomy" id="1548548"/>
    <lineage>
        <taxon>Bacteria</taxon>
        <taxon>Deltaproteobacteria</taxon>
        <taxon>Bradymonadales</taxon>
        <taxon>Bradymonadaceae</taxon>
        <taxon>Bradymonas</taxon>
    </lineage>
</organism>
<reference evidence="5 6" key="1">
    <citation type="submission" date="2018-06" db="EMBL/GenBank/DDBJ databases">
        <title>Lujinxingia sediminis gen. nov. sp. nov., a new facultative anaerobic member of the class Deltaproteobacteria, and proposal of Lujinxingaceae fam. nov.</title>
        <authorList>
            <person name="Guo L.-Y."/>
            <person name="Li C.-M."/>
            <person name="Wang S."/>
            <person name="Du Z.-J."/>
        </authorList>
    </citation>
    <scope>NUCLEOTIDE SEQUENCE [LARGE SCALE GENOMIC DNA]</scope>
    <source>
        <strain evidence="5 6">FA350</strain>
    </source>
</reference>
<dbReference type="InterPro" id="IPR019734">
    <property type="entry name" value="TPR_rpt"/>
</dbReference>